<dbReference type="AlphaFoldDB" id="A0AAN6PQE8"/>
<sequence>MRLRDVSWLLHCSTRWSTRHQRHNRRVAQDIFDCCLRSFIQHRETLLVDRGRHLHSCLLSRHWQQNRRKVQPGSYLA</sequence>
<dbReference type="EMBL" id="MU863782">
    <property type="protein sequence ID" value="KAK4095808.1"/>
    <property type="molecule type" value="Genomic_DNA"/>
</dbReference>
<evidence type="ECO:0000313" key="2">
    <source>
        <dbReference type="Proteomes" id="UP001305647"/>
    </source>
</evidence>
<evidence type="ECO:0000313" key="1">
    <source>
        <dbReference type="EMBL" id="KAK4095808.1"/>
    </source>
</evidence>
<protein>
    <submittedName>
        <fullName evidence="1">Uncharacterized protein</fullName>
    </submittedName>
</protein>
<accession>A0AAN6PQE8</accession>
<keyword evidence="2" id="KW-1185">Reference proteome</keyword>
<gene>
    <name evidence="1" type="ORF">N658DRAFT_90023</name>
</gene>
<organism evidence="1 2">
    <name type="scientific">Parathielavia hyrcaniae</name>
    <dbReference type="NCBI Taxonomy" id="113614"/>
    <lineage>
        <taxon>Eukaryota</taxon>
        <taxon>Fungi</taxon>
        <taxon>Dikarya</taxon>
        <taxon>Ascomycota</taxon>
        <taxon>Pezizomycotina</taxon>
        <taxon>Sordariomycetes</taxon>
        <taxon>Sordariomycetidae</taxon>
        <taxon>Sordariales</taxon>
        <taxon>Chaetomiaceae</taxon>
        <taxon>Parathielavia</taxon>
    </lineage>
</organism>
<proteinExistence type="predicted"/>
<comment type="caution">
    <text evidence="1">The sequence shown here is derived from an EMBL/GenBank/DDBJ whole genome shotgun (WGS) entry which is preliminary data.</text>
</comment>
<dbReference type="Proteomes" id="UP001305647">
    <property type="component" value="Unassembled WGS sequence"/>
</dbReference>
<reference evidence="1" key="2">
    <citation type="submission" date="2023-05" db="EMBL/GenBank/DDBJ databases">
        <authorList>
            <consortium name="Lawrence Berkeley National Laboratory"/>
            <person name="Steindorff A."/>
            <person name="Hensen N."/>
            <person name="Bonometti L."/>
            <person name="Westerberg I."/>
            <person name="Brannstrom I.O."/>
            <person name="Guillou S."/>
            <person name="Cros-Aarteil S."/>
            <person name="Calhoun S."/>
            <person name="Haridas S."/>
            <person name="Kuo A."/>
            <person name="Mondo S."/>
            <person name="Pangilinan J."/>
            <person name="Riley R."/>
            <person name="Labutti K."/>
            <person name="Andreopoulos B."/>
            <person name="Lipzen A."/>
            <person name="Chen C."/>
            <person name="Yanf M."/>
            <person name="Daum C."/>
            <person name="Ng V."/>
            <person name="Clum A."/>
            <person name="Ohm R."/>
            <person name="Martin F."/>
            <person name="Silar P."/>
            <person name="Natvig D."/>
            <person name="Lalanne C."/>
            <person name="Gautier V."/>
            <person name="Ament-Velasquez S.L."/>
            <person name="Kruys A."/>
            <person name="Hutchinson M.I."/>
            <person name="Powell A.J."/>
            <person name="Barry K."/>
            <person name="Miller A.N."/>
            <person name="Grigoriev I.V."/>
            <person name="Debuchy R."/>
            <person name="Gladieux P."/>
            <person name="Thoren M.H."/>
            <person name="Johannesson H."/>
        </authorList>
    </citation>
    <scope>NUCLEOTIDE SEQUENCE</scope>
    <source>
        <strain evidence="1">CBS 757.83</strain>
    </source>
</reference>
<reference evidence="1" key="1">
    <citation type="journal article" date="2023" name="Mol. Phylogenet. Evol.">
        <title>Genome-scale phylogeny and comparative genomics of the fungal order Sordariales.</title>
        <authorList>
            <person name="Hensen N."/>
            <person name="Bonometti L."/>
            <person name="Westerberg I."/>
            <person name="Brannstrom I.O."/>
            <person name="Guillou S."/>
            <person name="Cros-Aarteil S."/>
            <person name="Calhoun S."/>
            <person name="Haridas S."/>
            <person name="Kuo A."/>
            <person name="Mondo S."/>
            <person name="Pangilinan J."/>
            <person name="Riley R."/>
            <person name="LaButti K."/>
            <person name="Andreopoulos B."/>
            <person name="Lipzen A."/>
            <person name="Chen C."/>
            <person name="Yan M."/>
            <person name="Daum C."/>
            <person name="Ng V."/>
            <person name="Clum A."/>
            <person name="Steindorff A."/>
            <person name="Ohm R.A."/>
            <person name="Martin F."/>
            <person name="Silar P."/>
            <person name="Natvig D.O."/>
            <person name="Lalanne C."/>
            <person name="Gautier V."/>
            <person name="Ament-Velasquez S.L."/>
            <person name="Kruys A."/>
            <person name="Hutchinson M.I."/>
            <person name="Powell A.J."/>
            <person name="Barry K."/>
            <person name="Miller A.N."/>
            <person name="Grigoriev I.V."/>
            <person name="Debuchy R."/>
            <person name="Gladieux P."/>
            <person name="Hiltunen Thoren M."/>
            <person name="Johannesson H."/>
        </authorList>
    </citation>
    <scope>NUCLEOTIDE SEQUENCE</scope>
    <source>
        <strain evidence="1">CBS 757.83</strain>
    </source>
</reference>
<name>A0AAN6PQE8_9PEZI</name>